<dbReference type="RefSeq" id="WP_345303582.1">
    <property type="nucleotide sequence ID" value="NZ_BAABJE010000012.1"/>
</dbReference>
<proteinExistence type="predicted"/>
<feature type="signal peptide" evidence="1">
    <location>
        <begin position="1"/>
        <end position="20"/>
    </location>
</feature>
<organism evidence="2 3">
    <name type="scientific">Lysobacter hankyongensis</name>
    <dbReference type="NCBI Taxonomy" id="1176535"/>
    <lineage>
        <taxon>Bacteria</taxon>
        <taxon>Pseudomonadati</taxon>
        <taxon>Pseudomonadota</taxon>
        <taxon>Gammaproteobacteria</taxon>
        <taxon>Lysobacterales</taxon>
        <taxon>Lysobacteraceae</taxon>
        <taxon>Lysobacter</taxon>
    </lineage>
</organism>
<comment type="caution">
    <text evidence="2">The sequence shown here is derived from an EMBL/GenBank/DDBJ whole genome shotgun (WGS) entry which is preliminary data.</text>
</comment>
<feature type="chain" id="PRO_5046062463" evidence="1">
    <location>
        <begin position="21"/>
        <end position="252"/>
    </location>
</feature>
<dbReference type="PROSITE" id="PS00018">
    <property type="entry name" value="EF_HAND_1"/>
    <property type="match status" value="1"/>
</dbReference>
<evidence type="ECO:0000256" key="1">
    <source>
        <dbReference type="SAM" id="SignalP"/>
    </source>
</evidence>
<evidence type="ECO:0000313" key="2">
    <source>
        <dbReference type="EMBL" id="GAA4797359.1"/>
    </source>
</evidence>
<name>A0ABP9BQP6_9GAMM</name>
<evidence type="ECO:0000313" key="3">
    <source>
        <dbReference type="Proteomes" id="UP001499959"/>
    </source>
</evidence>
<protein>
    <submittedName>
        <fullName evidence="2">Uncharacterized protein</fullName>
    </submittedName>
</protein>
<dbReference type="Proteomes" id="UP001499959">
    <property type="component" value="Unassembled WGS sequence"/>
</dbReference>
<reference evidence="3" key="1">
    <citation type="journal article" date="2019" name="Int. J. Syst. Evol. Microbiol.">
        <title>The Global Catalogue of Microorganisms (GCM) 10K type strain sequencing project: providing services to taxonomists for standard genome sequencing and annotation.</title>
        <authorList>
            <consortium name="The Broad Institute Genomics Platform"/>
            <consortium name="The Broad Institute Genome Sequencing Center for Infectious Disease"/>
            <person name="Wu L."/>
            <person name="Ma J."/>
        </authorList>
    </citation>
    <scope>NUCLEOTIDE SEQUENCE [LARGE SCALE GENOMIC DNA]</scope>
    <source>
        <strain evidence="3">JCM 18204</strain>
    </source>
</reference>
<keyword evidence="1" id="KW-0732">Signal</keyword>
<sequence>MKISLAASLASLLLAGNALAVDTPKANGFRIESEDQFARDYADSVERIDAGVYLVTKGPLAGKTITMGEAGLSYDLAALRARVPASLRERAQIKSRIKRLERTAERFERQHPGVATKASNVGSISCYHYNWSTRQGIWYSGTAYVSATAEYYMSNGGGGLNFYYARAAASANGSLSTPPGVPYGSGALSAYAVAWNHQTNVMNQQFGYGNYPNVSSGYVYSGPAFSHDLEAFSGVEGDGDCTGYVGIADYLR</sequence>
<keyword evidence="3" id="KW-1185">Reference proteome</keyword>
<accession>A0ABP9BQP6</accession>
<dbReference type="InterPro" id="IPR018247">
    <property type="entry name" value="EF_Hand_1_Ca_BS"/>
</dbReference>
<gene>
    <name evidence="2" type="ORF">GCM10023307_24070</name>
</gene>
<dbReference type="EMBL" id="BAABJE010000012">
    <property type="protein sequence ID" value="GAA4797359.1"/>
    <property type="molecule type" value="Genomic_DNA"/>
</dbReference>